<evidence type="ECO:0000256" key="8">
    <source>
        <dbReference type="ARBA" id="ARBA00022741"/>
    </source>
</evidence>
<feature type="transmembrane region" description="Helical" evidence="18">
    <location>
        <begin position="545"/>
        <end position="565"/>
    </location>
</feature>
<dbReference type="Pfam" id="PF02518">
    <property type="entry name" value="HATPase_c"/>
    <property type="match status" value="1"/>
</dbReference>
<dbReference type="PROSITE" id="PS50110">
    <property type="entry name" value="RESPONSE_REGULATORY"/>
    <property type="match status" value="1"/>
</dbReference>
<evidence type="ECO:0000256" key="18">
    <source>
        <dbReference type="SAM" id="Phobius"/>
    </source>
</evidence>
<keyword evidence="11 18" id="KW-1133">Transmembrane helix</keyword>
<dbReference type="EC" id="2.7.13.3" evidence="3"/>
<dbReference type="InterPro" id="IPR001789">
    <property type="entry name" value="Sig_transdc_resp-reg_receiver"/>
</dbReference>
<comment type="subcellular location">
    <subcellularLocation>
        <location evidence="2">Cell membrane</location>
        <topology evidence="2">Multi-pass membrane protein</topology>
    </subcellularLocation>
</comment>
<dbReference type="SUPFAM" id="SSF47384">
    <property type="entry name" value="Homodimeric domain of signal transducing histidine kinase"/>
    <property type="match status" value="1"/>
</dbReference>
<evidence type="ECO:0000259" key="20">
    <source>
        <dbReference type="PROSITE" id="PS50110"/>
    </source>
</evidence>
<dbReference type="SMART" id="SM00387">
    <property type="entry name" value="HATPase_c"/>
    <property type="match status" value="1"/>
</dbReference>
<dbReference type="InterPro" id="IPR001638">
    <property type="entry name" value="Solute-binding_3/MltF_N"/>
</dbReference>
<dbReference type="Pfam" id="PF01627">
    <property type="entry name" value="Hpt"/>
    <property type="match status" value="1"/>
</dbReference>
<evidence type="ECO:0000256" key="14">
    <source>
        <dbReference type="ARBA" id="ARBA00064003"/>
    </source>
</evidence>
<dbReference type="PANTHER" id="PTHR45339">
    <property type="entry name" value="HYBRID SIGNAL TRANSDUCTION HISTIDINE KINASE J"/>
    <property type="match status" value="1"/>
</dbReference>
<dbReference type="InterPro" id="IPR004358">
    <property type="entry name" value="Sig_transdc_His_kin-like_C"/>
</dbReference>
<dbReference type="Gene3D" id="3.40.190.10">
    <property type="entry name" value="Periplasmic binding protein-like II"/>
    <property type="match status" value="4"/>
</dbReference>
<dbReference type="SMART" id="SM00062">
    <property type="entry name" value="PBPb"/>
    <property type="match status" value="1"/>
</dbReference>
<evidence type="ECO:0000256" key="7">
    <source>
        <dbReference type="ARBA" id="ARBA00022692"/>
    </source>
</evidence>
<dbReference type="InterPro" id="IPR036890">
    <property type="entry name" value="HATPase_C_sf"/>
</dbReference>
<feature type="domain" description="Response regulatory" evidence="20">
    <location>
        <begin position="858"/>
        <end position="974"/>
    </location>
</feature>
<evidence type="ECO:0000313" key="22">
    <source>
        <dbReference type="EMBL" id="SEL88650.1"/>
    </source>
</evidence>
<feature type="modified residue" description="4-aspartylphosphate" evidence="17">
    <location>
        <position position="907"/>
    </location>
</feature>
<keyword evidence="5 17" id="KW-0597">Phosphoprotein</keyword>
<keyword evidence="10" id="KW-0067">ATP-binding</keyword>
<dbReference type="AlphaFoldDB" id="A0A1H7TUV1"/>
<keyword evidence="7 18" id="KW-0812">Transmembrane</keyword>
<keyword evidence="23" id="KW-1185">Reference proteome</keyword>
<evidence type="ECO:0000256" key="9">
    <source>
        <dbReference type="ARBA" id="ARBA00022777"/>
    </source>
</evidence>
<accession>A0A1H7TUV1</accession>
<dbReference type="InterPro" id="IPR003594">
    <property type="entry name" value="HATPase_dom"/>
</dbReference>
<evidence type="ECO:0000256" key="13">
    <source>
        <dbReference type="ARBA" id="ARBA00023136"/>
    </source>
</evidence>
<dbReference type="SUPFAM" id="SSF47226">
    <property type="entry name" value="Histidine-containing phosphotransfer domain, HPT domain"/>
    <property type="match status" value="1"/>
</dbReference>
<keyword evidence="6" id="KW-0808">Transferase</keyword>
<sequence>MALLLMRSLKILQFWGRTIAAALTLFVLTSTFLLTSAAKASQQVAKQNDTTIASKAVIVGIPTMLQSSMEADPELFQTETLILSQMRNFSISFWRNWGETFGYQVSFKDVPYMDPLPALMRDEIQIVAMGTYTESYADKVYFSLPYLEIPSALYRAAGEISTPKTIAIHAPKGAYIPLIEQQKSLRTYSEDLNTLLDENTHFDFLYSWQPKRFKQNLIKRQLRDQYQRIDHGNLALSIRSIVSRKNRALMRDINEGLRRMDRQAATELWYSVVPTDKEQQYLRLILGHHLPEISLPLQEYVIDYPVLKYGTLKQGYPPYQIIQNNQILGLSEDLFRLISLYTGVEFQPVTYPSFQQQLHALQRQEISILATVNKSQQREEALLFTSAIDNASTVLVSKKNNNIRSLEGLGTQRLVVIRSFLITDIIKEKFPNSNFVYVDTVPDALKALATGRADAFVGNTLNTEHLLKRFNYTQFQLQHIELDDAATKFHMAVEKTNAPLQQLLNIGLNSIDEQQLQQLQFKWHGHITPVRNNHQQIDKLNAKSLITQVITVLIICLLLMLFLVFKYYRFKADIRISLNQAQKSQQLAERSEQAKSEFLARMSHEIRTPMNGVLGMAEALSFTSLDETQQDLLNTLNRSANNLMALLNDVLDFSKLEAGKFTLENIPMNLSTLAKDVLDSFSFQLNQKGLESFLTLDNSLHSSYYGDPTRCQQVLNNLISNAIKFTETGHIELSITRLDYDQLIKDESQHWHKIKIEVRDTGIGIAAERQNILFEAFSQAEGSTTRHFGGSGLGLNICKEIVDAMGGDIYVSSIPNRGSLFTIIVALRLSQEPADTLSNTAPTSIATANQTVDIEHLKVLVAEDNEINRKVLIGQIQRLGPSVDSAEDGEQAYSMFQQKDYDIVLSDCHMPHMDGFTLASLINTERQSKRPILLAITADAMSDAAQKCLDSGFDDYLSKPCQIATLHTKLIEACQSLTKLHASRHDSKVDGVTLVKQNLVNEVKTNARPDQLLNRAYILELSGGDYELVFEVLQAYKETSVNDCTELLSAYDNFSDKKVTDLAHRIKGSLRYLGADLLVKHTENIELIAMNGATPELDALINDLTLGIKVLTEEVTQWCDEISAKT</sequence>
<dbReference type="PROSITE" id="PS50894">
    <property type="entry name" value="HPT"/>
    <property type="match status" value="1"/>
</dbReference>
<evidence type="ECO:0000259" key="21">
    <source>
        <dbReference type="PROSITE" id="PS50894"/>
    </source>
</evidence>
<reference evidence="23" key="1">
    <citation type="submission" date="2016-10" db="EMBL/GenBank/DDBJ databases">
        <authorList>
            <person name="Varghese N."/>
            <person name="Submissions S."/>
        </authorList>
    </citation>
    <scope>NUCLEOTIDE SEQUENCE [LARGE SCALE GENOMIC DNA]</scope>
    <source>
        <strain evidence="23">CGMCC 1.9127</strain>
    </source>
</reference>
<dbReference type="SMART" id="SM00388">
    <property type="entry name" value="HisKA"/>
    <property type="match status" value="1"/>
</dbReference>
<dbReference type="GO" id="GO:0000155">
    <property type="term" value="F:phosphorelay sensor kinase activity"/>
    <property type="evidence" value="ECO:0007669"/>
    <property type="project" value="InterPro"/>
</dbReference>
<name>A0A1H7TUV1_9GAMM</name>
<keyword evidence="9 22" id="KW-0418">Kinase</keyword>
<gene>
    <name evidence="22" type="ORF">SAMN05216262_12918</name>
</gene>
<protein>
    <recommendedName>
        <fullName evidence="15">Sensory/regulatory protein RpfC</fullName>
        <ecNumber evidence="3">2.7.13.3</ecNumber>
    </recommendedName>
</protein>
<dbReference type="Gene3D" id="3.40.50.2300">
    <property type="match status" value="1"/>
</dbReference>
<dbReference type="SUPFAM" id="SSF55874">
    <property type="entry name" value="ATPase domain of HSP90 chaperone/DNA topoisomerase II/histidine kinase"/>
    <property type="match status" value="1"/>
</dbReference>
<evidence type="ECO:0000256" key="12">
    <source>
        <dbReference type="ARBA" id="ARBA00023012"/>
    </source>
</evidence>
<dbReference type="CDD" id="cd01007">
    <property type="entry name" value="PBP2_BvgS_HisK_like"/>
    <property type="match status" value="1"/>
</dbReference>
<feature type="domain" description="HPt" evidence="21">
    <location>
        <begin position="1025"/>
        <end position="1118"/>
    </location>
</feature>
<evidence type="ECO:0000256" key="15">
    <source>
        <dbReference type="ARBA" id="ARBA00068150"/>
    </source>
</evidence>
<dbReference type="Gene3D" id="1.20.120.160">
    <property type="entry name" value="HPT domain"/>
    <property type="match status" value="1"/>
</dbReference>
<evidence type="ECO:0000256" key="16">
    <source>
        <dbReference type="PROSITE-ProRule" id="PRU00110"/>
    </source>
</evidence>
<dbReference type="EMBL" id="FOBI01000029">
    <property type="protein sequence ID" value="SEL88650.1"/>
    <property type="molecule type" value="Genomic_DNA"/>
</dbReference>
<dbReference type="InterPro" id="IPR011006">
    <property type="entry name" value="CheY-like_superfamily"/>
</dbReference>
<dbReference type="InterPro" id="IPR036097">
    <property type="entry name" value="HisK_dim/P_sf"/>
</dbReference>
<evidence type="ECO:0000256" key="2">
    <source>
        <dbReference type="ARBA" id="ARBA00004651"/>
    </source>
</evidence>
<comment type="catalytic activity">
    <reaction evidence="1">
        <text>ATP + protein L-histidine = ADP + protein N-phospho-L-histidine.</text>
        <dbReference type="EC" id="2.7.13.3"/>
    </reaction>
</comment>
<evidence type="ECO:0000256" key="5">
    <source>
        <dbReference type="ARBA" id="ARBA00022553"/>
    </source>
</evidence>
<dbReference type="InterPro" id="IPR003661">
    <property type="entry name" value="HisK_dim/P_dom"/>
</dbReference>
<dbReference type="SMART" id="SM00448">
    <property type="entry name" value="REC"/>
    <property type="match status" value="1"/>
</dbReference>
<dbReference type="FunFam" id="3.30.565.10:FF:000010">
    <property type="entry name" value="Sensor histidine kinase RcsC"/>
    <property type="match status" value="1"/>
</dbReference>
<evidence type="ECO:0000256" key="10">
    <source>
        <dbReference type="ARBA" id="ARBA00022840"/>
    </source>
</evidence>
<keyword evidence="12" id="KW-0902">Two-component regulatory system</keyword>
<dbReference type="GO" id="GO:0005524">
    <property type="term" value="F:ATP binding"/>
    <property type="evidence" value="ECO:0007669"/>
    <property type="project" value="UniProtKB-KW"/>
</dbReference>
<dbReference type="Gene3D" id="1.10.287.130">
    <property type="match status" value="1"/>
</dbReference>
<dbReference type="PANTHER" id="PTHR45339:SF1">
    <property type="entry name" value="HYBRID SIGNAL TRANSDUCTION HISTIDINE KINASE J"/>
    <property type="match status" value="1"/>
</dbReference>
<feature type="domain" description="Histidine kinase" evidence="19">
    <location>
        <begin position="601"/>
        <end position="829"/>
    </location>
</feature>
<evidence type="ECO:0000256" key="3">
    <source>
        <dbReference type="ARBA" id="ARBA00012438"/>
    </source>
</evidence>
<dbReference type="SUPFAM" id="SSF53850">
    <property type="entry name" value="Periplasmic binding protein-like II"/>
    <property type="match status" value="2"/>
</dbReference>
<dbReference type="FunFam" id="1.10.287.130:FF:000002">
    <property type="entry name" value="Two-component osmosensing histidine kinase"/>
    <property type="match status" value="1"/>
</dbReference>
<dbReference type="STRING" id="641665.GCA_002104455_01977"/>
<evidence type="ECO:0000256" key="6">
    <source>
        <dbReference type="ARBA" id="ARBA00022679"/>
    </source>
</evidence>
<dbReference type="Pfam" id="PF00497">
    <property type="entry name" value="SBP_bac_3"/>
    <property type="match status" value="2"/>
</dbReference>
<proteinExistence type="predicted"/>
<dbReference type="CDD" id="cd16922">
    <property type="entry name" value="HATPase_EvgS-ArcB-TorS-like"/>
    <property type="match status" value="1"/>
</dbReference>
<dbReference type="SUPFAM" id="SSF52172">
    <property type="entry name" value="CheY-like"/>
    <property type="match status" value="1"/>
</dbReference>
<dbReference type="InterPro" id="IPR036641">
    <property type="entry name" value="HPT_dom_sf"/>
</dbReference>
<dbReference type="InterPro" id="IPR005467">
    <property type="entry name" value="His_kinase_dom"/>
</dbReference>
<dbReference type="PROSITE" id="PS50109">
    <property type="entry name" value="HIS_KIN"/>
    <property type="match status" value="1"/>
</dbReference>
<dbReference type="Pfam" id="PF00512">
    <property type="entry name" value="HisKA"/>
    <property type="match status" value="1"/>
</dbReference>
<dbReference type="Gene3D" id="3.30.565.10">
    <property type="entry name" value="Histidine kinase-like ATPase, C-terminal domain"/>
    <property type="match status" value="1"/>
</dbReference>
<keyword evidence="13 18" id="KW-0472">Membrane</keyword>
<dbReference type="CDD" id="cd17546">
    <property type="entry name" value="REC_hyHK_CKI1_RcsC-like"/>
    <property type="match status" value="1"/>
</dbReference>
<organism evidence="22 23">
    <name type="scientific">Colwellia chukchiensis</name>
    <dbReference type="NCBI Taxonomy" id="641665"/>
    <lineage>
        <taxon>Bacteria</taxon>
        <taxon>Pseudomonadati</taxon>
        <taxon>Pseudomonadota</taxon>
        <taxon>Gammaproteobacteria</taxon>
        <taxon>Alteromonadales</taxon>
        <taxon>Colwelliaceae</taxon>
        <taxon>Colwellia</taxon>
    </lineage>
</organism>
<evidence type="ECO:0000259" key="19">
    <source>
        <dbReference type="PROSITE" id="PS50109"/>
    </source>
</evidence>
<comment type="subunit">
    <text evidence="14">At low DSF concentrations, interacts with RpfF.</text>
</comment>
<dbReference type="InterPro" id="IPR008207">
    <property type="entry name" value="Sig_transdc_His_kin_Hpt_dom"/>
</dbReference>
<keyword evidence="8" id="KW-0547">Nucleotide-binding</keyword>
<dbReference type="PRINTS" id="PR00344">
    <property type="entry name" value="BCTRLSENSOR"/>
</dbReference>
<evidence type="ECO:0000256" key="17">
    <source>
        <dbReference type="PROSITE-ProRule" id="PRU00169"/>
    </source>
</evidence>
<dbReference type="CDD" id="cd00082">
    <property type="entry name" value="HisKA"/>
    <property type="match status" value="1"/>
</dbReference>
<evidence type="ECO:0000313" key="23">
    <source>
        <dbReference type="Proteomes" id="UP000199297"/>
    </source>
</evidence>
<evidence type="ECO:0000256" key="1">
    <source>
        <dbReference type="ARBA" id="ARBA00000085"/>
    </source>
</evidence>
<evidence type="ECO:0000256" key="4">
    <source>
        <dbReference type="ARBA" id="ARBA00022475"/>
    </source>
</evidence>
<evidence type="ECO:0000256" key="11">
    <source>
        <dbReference type="ARBA" id="ARBA00022989"/>
    </source>
</evidence>
<dbReference type="GO" id="GO:0005886">
    <property type="term" value="C:plasma membrane"/>
    <property type="evidence" value="ECO:0007669"/>
    <property type="project" value="UniProtKB-SubCell"/>
</dbReference>
<dbReference type="Pfam" id="PF00072">
    <property type="entry name" value="Response_reg"/>
    <property type="match status" value="1"/>
</dbReference>
<dbReference type="Proteomes" id="UP000199297">
    <property type="component" value="Unassembled WGS sequence"/>
</dbReference>
<keyword evidence="4" id="KW-1003">Cell membrane</keyword>
<feature type="modified residue" description="Phosphohistidine" evidence="16">
    <location>
        <position position="1064"/>
    </location>
</feature>